<sequence length="1108" mass="123805">MAANTCVYVSEQLSYEIHSVSSYSPGYPPREITVDSPKDQSSRWMSATNNRHQYITLVLDRPAFVRSILFGKHFKPHACNLKEFKVYGGMSPDCMVELLHAGLQNDSEPETFLLRQQLARVYIPCRYIKIQPILTHEQKFQFSIWYVELHGTTNPDIVARITEAFSAAQHRELIRSCLRYFRENNLLDSFRAVQRQTGISLEAPIVTGLYDAFVVLNSIDRTEHLLVQAEKDGLFDEYAQSMVAAPLWRHIASPHSAREPCGRGGHQMCIDDECGKIYIHGGWDGHWDLDDLWEFDIESRAWRCLSANTLEVGGPGPVSCHCMCFDSNQGRIYTMGRLVELDCRANTCLDNHLYCYDIAANRWYIASAKTERRGGPRLMFDAQMVYDPFHHCLYVYGGKVIVPNPTDAGGLFGGLYRYDIAQDRWIVLRPDADIRVHDFQLRGRIFTSMAIDPHAQRLYIFSDQCDKNTLGNMFIYDIATDSFYERPKELMKIIYPYGGRSASDFPPFGAKRATLCVRCCYCPVSSLNSCHDAYNDQSVDDPSAKSNSEARSQRIAFDPIRREIHLLTAFRSPRAHVVGGGGASTASRCRPSPNSAAGTSSNGTRSHLFLPGKGGRERYFLPAYSTASTNGRGSNGDDQALGRCWCRCHAWASKASDYDAASPLDSRSNGGRGVTSSDERLGSAITMAVLTYRLQEEVWDEVYNSSKASATLAVQSNSSQDGGALMMSCDIKSLARSGLHHSSEYHADSLATAATAATAARRKQPMRASKAKMLRQPYQELASQKHYDSGTVAEGGMATSDLDGGANEDLANLDERRDSAWSDCYSVTSNQQHRHSHHCASALRSAQEHTDAQFSDIRPGIPEARYAQNWVYSSRYQCCFMFGGNPMHTHGSVSPRLNDLWILQLRRPGPKKVLQRALFLVREQRFLDICANDTQASNAWDGLSRSTNRTIPSALECEQQHQQQGVKREMLALNYLQTKVAEVIDHSNPEEAGVFRSLTMALFKPWLQTKDFADNTDQQPHCQLPSAMALAVNPTTTAGINRNIDGVDGSNHDDDSTCGSARIAHEHSTDHGRTNRARVFNQISGFFPAHLRQPASRIEAVATNLLLL</sequence>
<organism evidence="1 2">
    <name type="scientific">Spiromyces aspiralis</name>
    <dbReference type="NCBI Taxonomy" id="68401"/>
    <lineage>
        <taxon>Eukaryota</taxon>
        <taxon>Fungi</taxon>
        <taxon>Fungi incertae sedis</taxon>
        <taxon>Zoopagomycota</taxon>
        <taxon>Kickxellomycotina</taxon>
        <taxon>Kickxellomycetes</taxon>
        <taxon>Kickxellales</taxon>
        <taxon>Kickxellaceae</taxon>
        <taxon>Spiromyces</taxon>
    </lineage>
</organism>
<dbReference type="Proteomes" id="UP001145114">
    <property type="component" value="Unassembled WGS sequence"/>
</dbReference>
<proteinExistence type="predicted"/>
<accession>A0ACC1HYG2</accession>
<keyword evidence="2" id="KW-1185">Reference proteome</keyword>
<evidence type="ECO:0000313" key="2">
    <source>
        <dbReference type="Proteomes" id="UP001145114"/>
    </source>
</evidence>
<gene>
    <name evidence="1" type="ORF">EV182_000116</name>
</gene>
<dbReference type="EMBL" id="JAMZIH010000003">
    <property type="protein sequence ID" value="KAJ1680395.1"/>
    <property type="molecule type" value="Genomic_DNA"/>
</dbReference>
<evidence type="ECO:0000313" key="1">
    <source>
        <dbReference type="EMBL" id="KAJ1680395.1"/>
    </source>
</evidence>
<protein>
    <submittedName>
        <fullName evidence="1">Uncharacterized protein</fullName>
    </submittedName>
</protein>
<name>A0ACC1HYG2_9FUNG</name>
<reference evidence="1" key="1">
    <citation type="submission" date="2022-06" db="EMBL/GenBank/DDBJ databases">
        <title>Phylogenomic reconstructions and comparative analyses of Kickxellomycotina fungi.</title>
        <authorList>
            <person name="Reynolds N.K."/>
            <person name="Stajich J.E."/>
            <person name="Barry K."/>
            <person name="Grigoriev I.V."/>
            <person name="Crous P."/>
            <person name="Smith M.E."/>
        </authorList>
    </citation>
    <scope>NUCLEOTIDE SEQUENCE</scope>
    <source>
        <strain evidence="1">RSA 2271</strain>
    </source>
</reference>
<comment type="caution">
    <text evidence="1">The sequence shown here is derived from an EMBL/GenBank/DDBJ whole genome shotgun (WGS) entry which is preliminary data.</text>
</comment>